<dbReference type="GO" id="GO:0005524">
    <property type="term" value="F:ATP binding"/>
    <property type="evidence" value="ECO:0007669"/>
    <property type="project" value="UniProtKB-UniRule"/>
</dbReference>
<dbReference type="CDD" id="cd23649">
    <property type="entry name" value="Khc_CBD_cc"/>
    <property type="match status" value="1"/>
</dbReference>
<dbReference type="InterPro" id="IPR036961">
    <property type="entry name" value="Kinesin_motor_dom_sf"/>
</dbReference>
<proteinExistence type="inferred from homology"/>
<dbReference type="AlphaFoldDB" id="A0A074YQK4"/>
<evidence type="ECO:0000256" key="3">
    <source>
        <dbReference type="ARBA" id="ARBA00022701"/>
    </source>
</evidence>
<evidence type="ECO:0000256" key="4">
    <source>
        <dbReference type="ARBA" id="ARBA00022741"/>
    </source>
</evidence>
<evidence type="ECO:0000256" key="13">
    <source>
        <dbReference type="SAM" id="MobiDB-lite"/>
    </source>
</evidence>
<accession>A0A074YQK4</accession>
<keyword evidence="5 10" id="KW-0067">ATP-binding</keyword>
<gene>
    <name evidence="15" type="ORF">AUEXF2481DRAFT_85510</name>
</gene>
<dbReference type="Pfam" id="PF00225">
    <property type="entry name" value="Kinesin"/>
    <property type="match status" value="1"/>
</dbReference>
<evidence type="ECO:0000256" key="7">
    <source>
        <dbReference type="ARBA" id="ARBA00023175"/>
    </source>
</evidence>
<dbReference type="GO" id="GO:0007018">
    <property type="term" value="P:microtubule-based movement"/>
    <property type="evidence" value="ECO:0007669"/>
    <property type="project" value="InterPro"/>
</dbReference>
<evidence type="ECO:0000259" key="14">
    <source>
        <dbReference type="PROSITE" id="PS50067"/>
    </source>
</evidence>
<comment type="subcellular location">
    <subcellularLocation>
        <location evidence="1">Cytoplasm</location>
        <location evidence="1">Cytoskeleton</location>
    </subcellularLocation>
</comment>
<dbReference type="HOGENOM" id="CLU_001485_3_0_1"/>
<dbReference type="GO" id="GO:0003777">
    <property type="term" value="F:microtubule motor activity"/>
    <property type="evidence" value="ECO:0007669"/>
    <property type="project" value="InterPro"/>
</dbReference>
<feature type="coiled-coil region" evidence="12">
    <location>
        <begin position="681"/>
        <end position="708"/>
    </location>
</feature>
<dbReference type="InterPro" id="IPR001752">
    <property type="entry name" value="Kinesin_motor_dom"/>
</dbReference>
<keyword evidence="4 10" id="KW-0547">Nucleotide-binding</keyword>
<keyword evidence="2" id="KW-0963">Cytoplasm</keyword>
<dbReference type="OMA" id="FPMGTKQ"/>
<keyword evidence="7 10" id="KW-0505">Motor protein</keyword>
<evidence type="ECO:0000256" key="1">
    <source>
        <dbReference type="ARBA" id="ARBA00004245"/>
    </source>
</evidence>
<feature type="coiled-coil region" evidence="12">
    <location>
        <begin position="518"/>
        <end position="552"/>
    </location>
</feature>
<organism evidence="15 16">
    <name type="scientific">Aureobasidium subglaciale (strain EXF-2481)</name>
    <name type="common">Aureobasidium pullulans var. subglaciale</name>
    <dbReference type="NCBI Taxonomy" id="1043005"/>
    <lineage>
        <taxon>Eukaryota</taxon>
        <taxon>Fungi</taxon>
        <taxon>Dikarya</taxon>
        <taxon>Ascomycota</taxon>
        <taxon>Pezizomycotina</taxon>
        <taxon>Dothideomycetes</taxon>
        <taxon>Dothideomycetidae</taxon>
        <taxon>Dothideales</taxon>
        <taxon>Saccotheciaceae</taxon>
        <taxon>Aureobasidium</taxon>
    </lineage>
</organism>
<evidence type="ECO:0000256" key="6">
    <source>
        <dbReference type="ARBA" id="ARBA00023054"/>
    </source>
</evidence>
<dbReference type="PROSITE" id="PS00411">
    <property type="entry name" value="KINESIN_MOTOR_1"/>
    <property type="match status" value="1"/>
</dbReference>
<keyword evidence="8" id="KW-0206">Cytoskeleton</keyword>
<dbReference type="PANTHER" id="PTHR47968:SF75">
    <property type="entry name" value="CENTROMERE-ASSOCIATED PROTEIN E"/>
    <property type="match status" value="1"/>
</dbReference>
<dbReference type="PRINTS" id="PR00380">
    <property type="entry name" value="KINESINHEAVY"/>
</dbReference>
<dbReference type="SMART" id="SM00129">
    <property type="entry name" value="KISc"/>
    <property type="match status" value="1"/>
</dbReference>
<feature type="region of interest" description="Disordered" evidence="13">
    <location>
        <begin position="369"/>
        <end position="443"/>
    </location>
</feature>
<evidence type="ECO:0000256" key="2">
    <source>
        <dbReference type="ARBA" id="ARBA00022490"/>
    </source>
</evidence>
<dbReference type="OrthoDB" id="3176171at2759"/>
<evidence type="ECO:0000256" key="9">
    <source>
        <dbReference type="ARBA" id="ARBA00056728"/>
    </source>
</evidence>
<comment type="function">
    <text evidence="9">Kinesin is a microtubule-associated force-producing protein that may play a role in organelle transport. Its motor activity is directed toward the microtubule's plus end.</text>
</comment>
<evidence type="ECO:0000256" key="5">
    <source>
        <dbReference type="ARBA" id="ARBA00022840"/>
    </source>
</evidence>
<protein>
    <recommendedName>
        <fullName evidence="11">Kinesin-like protein</fullName>
    </recommendedName>
</protein>
<dbReference type="InterPro" id="IPR027417">
    <property type="entry name" value="P-loop_NTPase"/>
</dbReference>
<keyword evidence="16" id="KW-1185">Reference proteome</keyword>
<dbReference type="FunFam" id="3.40.850.10:FF:000031">
    <property type="entry name" value="Kinesin-like protein"/>
    <property type="match status" value="1"/>
</dbReference>
<dbReference type="InterPro" id="IPR019821">
    <property type="entry name" value="Kinesin_motor_CS"/>
</dbReference>
<evidence type="ECO:0000313" key="15">
    <source>
        <dbReference type="EMBL" id="KEQ99965.1"/>
    </source>
</evidence>
<feature type="coiled-coil region" evidence="12">
    <location>
        <begin position="767"/>
        <end position="836"/>
    </location>
</feature>
<feature type="binding site" evidence="10">
    <location>
        <begin position="87"/>
        <end position="94"/>
    </location>
    <ligand>
        <name>ATP</name>
        <dbReference type="ChEBI" id="CHEBI:30616"/>
    </ligand>
</feature>
<feature type="domain" description="Kinesin motor" evidence="14">
    <location>
        <begin position="5"/>
        <end position="329"/>
    </location>
</feature>
<dbReference type="STRING" id="1043005.A0A074YQK4"/>
<dbReference type="PROSITE" id="PS50067">
    <property type="entry name" value="KINESIN_MOTOR_2"/>
    <property type="match status" value="1"/>
</dbReference>
<name>A0A074YQK4_AURSE</name>
<evidence type="ECO:0000313" key="16">
    <source>
        <dbReference type="Proteomes" id="UP000030641"/>
    </source>
</evidence>
<keyword evidence="6 12" id="KW-0175">Coiled coil</keyword>
<dbReference type="Gene3D" id="3.40.850.10">
    <property type="entry name" value="Kinesin motor domain"/>
    <property type="match status" value="1"/>
</dbReference>
<feature type="region of interest" description="Disordered" evidence="13">
    <location>
        <begin position="861"/>
        <end position="922"/>
    </location>
</feature>
<evidence type="ECO:0000256" key="10">
    <source>
        <dbReference type="PROSITE-ProRule" id="PRU00283"/>
    </source>
</evidence>
<comment type="similarity">
    <text evidence="10 11">Belongs to the TRAFAC class myosin-kinesin ATPase superfamily. Kinesin family.</text>
</comment>
<reference evidence="15 16" key="1">
    <citation type="journal article" date="2014" name="BMC Genomics">
        <title>Genome sequencing of four Aureobasidium pullulans varieties: biotechnological potential, stress tolerance, and description of new species.</title>
        <authorList>
            <person name="Gostin Ar C."/>
            <person name="Ohm R.A."/>
            <person name="Kogej T."/>
            <person name="Sonjak S."/>
            <person name="Turk M."/>
            <person name="Zajc J."/>
            <person name="Zalar P."/>
            <person name="Grube M."/>
            <person name="Sun H."/>
            <person name="Han J."/>
            <person name="Sharma A."/>
            <person name="Chiniquy J."/>
            <person name="Ngan C.Y."/>
            <person name="Lipzen A."/>
            <person name="Barry K."/>
            <person name="Grigoriev I.V."/>
            <person name="Gunde-Cimerman N."/>
        </authorList>
    </citation>
    <scope>NUCLEOTIDE SEQUENCE [LARGE SCALE GENOMIC DNA]</scope>
    <source>
        <strain evidence="15 16">EXF-2481</strain>
    </source>
</reference>
<dbReference type="GeneID" id="25371873"/>
<dbReference type="SUPFAM" id="SSF52540">
    <property type="entry name" value="P-loop containing nucleoside triphosphate hydrolases"/>
    <property type="match status" value="1"/>
</dbReference>
<dbReference type="Proteomes" id="UP000030641">
    <property type="component" value="Unassembled WGS sequence"/>
</dbReference>
<evidence type="ECO:0000256" key="11">
    <source>
        <dbReference type="RuleBase" id="RU000394"/>
    </source>
</evidence>
<keyword evidence="3 11" id="KW-0493">Microtubule</keyword>
<dbReference type="EMBL" id="KL584750">
    <property type="protein sequence ID" value="KEQ99965.1"/>
    <property type="molecule type" value="Genomic_DNA"/>
</dbReference>
<dbReference type="InParanoid" id="A0A074YQK4"/>
<dbReference type="GO" id="GO:0005874">
    <property type="term" value="C:microtubule"/>
    <property type="evidence" value="ECO:0007669"/>
    <property type="project" value="UniProtKB-KW"/>
</dbReference>
<dbReference type="InterPro" id="IPR059182">
    <property type="entry name" value="Khc_C"/>
</dbReference>
<dbReference type="CDD" id="cd01369">
    <property type="entry name" value="KISc_KHC_KIF5"/>
    <property type="match status" value="1"/>
</dbReference>
<evidence type="ECO:0000256" key="8">
    <source>
        <dbReference type="ARBA" id="ARBA00023212"/>
    </source>
</evidence>
<evidence type="ECO:0000256" key="12">
    <source>
        <dbReference type="SAM" id="Coils"/>
    </source>
</evidence>
<dbReference type="RefSeq" id="XP_013348336.1">
    <property type="nucleotide sequence ID" value="XM_013492882.1"/>
</dbReference>
<dbReference type="InterPro" id="IPR027640">
    <property type="entry name" value="Kinesin-like_fam"/>
</dbReference>
<dbReference type="GO" id="GO:0008017">
    <property type="term" value="F:microtubule binding"/>
    <property type="evidence" value="ECO:0007669"/>
    <property type="project" value="InterPro"/>
</dbReference>
<dbReference type="PANTHER" id="PTHR47968">
    <property type="entry name" value="CENTROMERE PROTEIN E"/>
    <property type="match status" value="1"/>
</dbReference>
<sequence length="922" mass="102168">MASNSIKVVARFRPQNKVELASGGTPIVQFESPDTCNVQSRDGGGGSFTFDRVFDMACRQSDVFDFSIRPTVDDILNGYNGTVFAYGQTGAGKSYTMMGSDIGSSDQKGVIPRITEQIFASIMASESNIEYTVRVSYMEIYMERIRDLLVPQNDNLPIHEEKNRGVYVKGLMEVYVSSVDEVYQILERGGMSRAVAATNMNQESSRSHSIFVITVGQKNVETGSVKSGQLFLVDLAGSEKVGKTGASGQTLEEAKKINKSLSALGMVINALTDGKSSHVPYRDSKLTRILQESLGGNSRTTLIINCSPSSYNDSETVSTLRFGMRAKSIKNKAKVNQELSPAELKALLRKAQSQVSSFETYISNLESEVGSWRKGQSVPKENWTPTLKDGPAKSSTPRPATPSRLGDQRKGAETPTSTRPDSRMDLERSGTPTTALEKDEREEFLRRENELQDQLAEKESVIATTEKALQDTRQELRDLRETHGRVNKDNEKLAGDVEGLKMQVERITFETKEESIMMDSLKEANNDLSNELDELRKELLEAKMNARETSAVIDEKEKLKKERMAQMMAGFDLGDEVFSENERSVQDAIKQLDALLEATSKGESLSTESLSKLRERLVETQGAIRQVDHSSKGGALEHKLLTVQQQYEDLLQTNLSEADVEDVKRRLQESLSSHTDGQAGSTELTAALTRQQQENTRMRNEVEALRRQTVNGANGAKSLHQQLADFDAMKKSLMRDLQNRCERVVELEISLDSTREQYNSVLRSANSKQQQKKLAFLERNLEQLTQVQRQLVEQNAQLKKEVAIADRKLAARGERIHGLEQLLGESQEKLMQANHRFEAQLTAVKERLEAAKVSAASRNGTITGGGGAAPNGFGSQLGSRIAKPLRGGGGGEGPMVPTLAGLQQQQQQEGPKRSSWFFNQRT</sequence>